<evidence type="ECO:0000313" key="3">
    <source>
        <dbReference type="Proteomes" id="UP000343317"/>
    </source>
</evidence>
<evidence type="ECO:0000313" key="2">
    <source>
        <dbReference type="EMBL" id="VVE57972.1"/>
    </source>
</evidence>
<evidence type="ECO:0000256" key="1">
    <source>
        <dbReference type="SAM" id="MobiDB-lite"/>
    </source>
</evidence>
<dbReference type="Proteomes" id="UP000343317">
    <property type="component" value="Unassembled WGS sequence"/>
</dbReference>
<feature type="compositionally biased region" description="Basic and acidic residues" evidence="1">
    <location>
        <begin position="19"/>
        <end position="31"/>
    </location>
</feature>
<sequence length="42" mass="4780">MAARRPGCRKLPMLIDEPDASRPRPTNERKTMLASVLKLPMM</sequence>
<name>A0A5E4ZBI6_9BURK</name>
<proteinExistence type="predicted"/>
<keyword evidence="3" id="KW-1185">Reference proteome</keyword>
<feature type="region of interest" description="Disordered" evidence="1">
    <location>
        <begin position="1"/>
        <end position="42"/>
    </location>
</feature>
<dbReference type="AlphaFoldDB" id="A0A5E4ZBI6"/>
<reference evidence="2 3" key="1">
    <citation type="submission" date="2019-08" db="EMBL/GenBank/DDBJ databases">
        <authorList>
            <person name="Peeters C."/>
        </authorList>
    </citation>
    <scope>NUCLEOTIDE SEQUENCE [LARGE SCALE GENOMIC DNA]</scope>
    <source>
        <strain evidence="2 3">LMG 31112</strain>
    </source>
</reference>
<dbReference type="EMBL" id="CABPSM010000029">
    <property type="protein sequence ID" value="VVE57972.1"/>
    <property type="molecule type" value="Genomic_DNA"/>
</dbReference>
<accession>A0A5E4ZBI6</accession>
<protein>
    <submittedName>
        <fullName evidence="2">Uncharacterized protein</fullName>
    </submittedName>
</protein>
<organism evidence="2 3">
    <name type="scientific">Pandoraea horticolens</name>
    <dbReference type="NCBI Taxonomy" id="2508298"/>
    <lineage>
        <taxon>Bacteria</taxon>
        <taxon>Pseudomonadati</taxon>
        <taxon>Pseudomonadota</taxon>
        <taxon>Betaproteobacteria</taxon>
        <taxon>Burkholderiales</taxon>
        <taxon>Burkholderiaceae</taxon>
        <taxon>Pandoraea</taxon>
    </lineage>
</organism>
<gene>
    <name evidence="2" type="ORF">PHO31112_05251</name>
</gene>